<protein>
    <submittedName>
        <fullName evidence="1">Uncharacterized protein</fullName>
    </submittedName>
</protein>
<accession>A0A160PI00</accession>
<dbReference type="EMBL" id="AP014809">
    <property type="protein sequence ID" value="BAU92516.1"/>
    <property type="molecule type" value="Genomic_DNA"/>
</dbReference>
<name>A0A160PI00_9HYPH</name>
<gene>
    <name evidence="1" type="ORF">MPPM_3911</name>
</gene>
<dbReference type="Proteomes" id="UP000218288">
    <property type="component" value="Chromosome"/>
</dbReference>
<dbReference type="AlphaFoldDB" id="A0A160PI00"/>
<dbReference type="RefSeq" id="WP_017484515.1">
    <property type="nucleotide sequence ID" value="NZ_AP014809.1"/>
</dbReference>
<sequence>MHYTVHWTAPSGPSREPHALGARAAERAMTFASMGASDVYVETTDGRVFRAPAQMAALVQYAQTADADQV</sequence>
<dbReference type="OrthoDB" id="7998153at2"/>
<evidence type="ECO:0000313" key="1">
    <source>
        <dbReference type="EMBL" id="BAU92516.1"/>
    </source>
</evidence>
<proteinExistence type="predicted"/>
<reference evidence="1 2" key="1">
    <citation type="journal article" date="2016" name="Genome Announc.">
        <title>Complete Genome Sequence of Methylobacterium populi P-1M, Isolated from Pink-Pigmented Household Biofilm.</title>
        <authorList>
            <person name="Morohoshi T."/>
            <person name="Ikeda T."/>
        </authorList>
    </citation>
    <scope>NUCLEOTIDE SEQUENCE [LARGE SCALE GENOMIC DNA]</scope>
    <source>
        <strain evidence="1 2">P-1M</strain>
    </source>
</reference>
<organism evidence="1 2">
    <name type="scientific">Methylorubrum populi</name>
    <dbReference type="NCBI Taxonomy" id="223967"/>
    <lineage>
        <taxon>Bacteria</taxon>
        <taxon>Pseudomonadati</taxon>
        <taxon>Pseudomonadota</taxon>
        <taxon>Alphaproteobacteria</taxon>
        <taxon>Hyphomicrobiales</taxon>
        <taxon>Methylobacteriaceae</taxon>
        <taxon>Methylorubrum</taxon>
    </lineage>
</organism>
<evidence type="ECO:0000313" key="2">
    <source>
        <dbReference type="Proteomes" id="UP000218288"/>
    </source>
</evidence>